<protein>
    <submittedName>
        <fullName evidence="2">Uncharacterized protein</fullName>
    </submittedName>
</protein>
<evidence type="ECO:0000313" key="2">
    <source>
        <dbReference type="EMBL" id="HJG86774.1"/>
    </source>
</evidence>
<evidence type="ECO:0000313" key="3">
    <source>
        <dbReference type="Proteomes" id="UP000760668"/>
    </source>
</evidence>
<organism evidence="2 3">
    <name type="scientific">Pseudoflavonifractor capillosus</name>
    <dbReference type="NCBI Taxonomy" id="106588"/>
    <lineage>
        <taxon>Bacteria</taxon>
        <taxon>Bacillati</taxon>
        <taxon>Bacillota</taxon>
        <taxon>Clostridia</taxon>
        <taxon>Eubacteriales</taxon>
        <taxon>Oscillospiraceae</taxon>
        <taxon>Pseudoflavonifractor</taxon>
    </lineage>
</organism>
<dbReference type="EMBL" id="DYUC01000069">
    <property type="protein sequence ID" value="HJG86774.1"/>
    <property type="molecule type" value="Genomic_DNA"/>
</dbReference>
<feature type="transmembrane region" description="Helical" evidence="1">
    <location>
        <begin position="21"/>
        <end position="43"/>
    </location>
</feature>
<comment type="caution">
    <text evidence="2">The sequence shown here is derived from an EMBL/GenBank/DDBJ whole genome shotgun (WGS) entry which is preliminary data.</text>
</comment>
<sequence length="47" mass="5456">MQTQGGLLERIFHLREQNTTVRTEVMAGITTFVTMAYILLWALSPMW</sequence>
<gene>
    <name evidence="2" type="ORF">K8V01_07125</name>
</gene>
<dbReference type="AlphaFoldDB" id="A0A921MLU7"/>
<keyword evidence="1" id="KW-1133">Transmembrane helix</keyword>
<name>A0A921MLU7_9FIRM</name>
<reference evidence="2" key="2">
    <citation type="submission" date="2021-09" db="EMBL/GenBank/DDBJ databases">
        <authorList>
            <person name="Gilroy R."/>
        </authorList>
    </citation>
    <scope>NUCLEOTIDE SEQUENCE</scope>
    <source>
        <strain evidence="2">CHK179-5677</strain>
    </source>
</reference>
<accession>A0A921MLU7</accession>
<keyword evidence="1" id="KW-0812">Transmembrane</keyword>
<evidence type="ECO:0000256" key="1">
    <source>
        <dbReference type="SAM" id="Phobius"/>
    </source>
</evidence>
<reference evidence="2" key="1">
    <citation type="journal article" date="2021" name="PeerJ">
        <title>Extensive microbial diversity within the chicken gut microbiome revealed by metagenomics and culture.</title>
        <authorList>
            <person name="Gilroy R."/>
            <person name="Ravi A."/>
            <person name="Getino M."/>
            <person name="Pursley I."/>
            <person name="Horton D.L."/>
            <person name="Alikhan N.F."/>
            <person name="Baker D."/>
            <person name="Gharbi K."/>
            <person name="Hall N."/>
            <person name="Watson M."/>
            <person name="Adriaenssens E.M."/>
            <person name="Foster-Nyarko E."/>
            <person name="Jarju S."/>
            <person name="Secka A."/>
            <person name="Antonio M."/>
            <person name="Oren A."/>
            <person name="Chaudhuri R.R."/>
            <person name="La Ragione R."/>
            <person name="Hildebrand F."/>
            <person name="Pallen M.J."/>
        </authorList>
    </citation>
    <scope>NUCLEOTIDE SEQUENCE</scope>
    <source>
        <strain evidence="2">CHK179-5677</strain>
    </source>
</reference>
<keyword evidence="1" id="KW-0472">Membrane</keyword>
<dbReference type="Proteomes" id="UP000760668">
    <property type="component" value="Unassembled WGS sequence"/>
</dbReference>
<proteinExistence type="predicted"/>
<dbReference type="RefSeq" id="WP_295368911.1">
    <property type="nucleotide sequence ID" value="NZ_DYUC01000069.1"/>
</dbReference>